<dbReference type="AlphaFoldDB" id="A0A263CWT5"/>
<evidence type="ECO:0000313" key="2">
    <source>
        <dbReference type="Proteomes" id="UP000242444"/>
    </source>
</evidence>
<proteinExistence type="predicted"/>
<dbReference type="InParanoid" id="A0A263CWT5"/>
<sequence>MSDTKSVISAASRRTGYRPMLVGPVVELIRKWRDEGRSEAWMTSRLRAELGPDNAAAERPFVSWVIGQLGK</sequence>
<comment type="caution">
    <text evidence="1">The sequence shown here is derived from an EMBL/GenBank/DDBJ whole genome shotgun (WGS) entry which is preliminary data.</text>
</comment>
<dbReference type="Proteomes" id="UP000242444">
    <property type="component" value="Unassembled WGS sequence"/>
</dbReference>
<name>A0A263CWT5_9PSEU</name>
<accession>A0A263CWT5</accession>
<dbReference type="OrthoDB" id="3630017at2"/>
<dbReference type="RefSeq" id="WP_094866357.1">
    <property type="nucleotide sequence ID" value="NZ_NKYE01000032.1"/>
</dbReference>
<organism evidence="1 2">
    <name type="scientific">Amycolatopsis antarctica</name>
    <dbReference type="NCBI Taxonomy" id="1854586"/>
    <lineage>
        <taxon>Bacteria</taxon>
        <taxon>Bacillati</taxon>
        <taxon>Actinomycetota</taxon>
        <taxon>Actinomycetes</taxon>
        <taxon>Pseudonocardiales</taxon>
        <taxon>Pseudonocardiaceae</taxon>
        <taxon>Amycolatopsis</taxon>
    </lineage>
</organism>
<keyword evidence="2" id="KW-1185">Reference proteome</keyword>
<gene>
    <name evidence="1" type="ORF">CFN78_28145</name>
</gene>
<dbReference type="EMBL" id="NKYE01000032">
    <property type="protein sequence ID" value="OZM69897.1"/>
    <property type="molecule type" value="Genomic_DNA"/>
</dbReference>
<protein>
    <submittedName>
        <fullName evidence="1">Uncharacterized protein</fullName>
    </submittedName>
</protein>
<reference evidence="1 2" key="1">
    <citation type="submission" date="2017-07" db="EMBL/GenBank/DDBJ databases">
        <title>Amycolatopsis antarcticus sp. nov., isolated from the surface of an Antarcticus brown macroalga.</title>
        <authorList>
            <person name="Wang J."/>
            <person name="Leiva S."/>
            <person name="Huang J."/>
            <person name="Huang Y."/>
        </authorList>
    </citation>
    <scope>NUCLEOTIDE SEQUENCE [LARGE SCALE GENOMIC DNA]</scope>
    <source>
        <strain evidence="1 2">AU-G6</strain>
    </source>
</reference>
<evidence type="ECO:0000313" key="1">
    <source>
        <dbReference type="EMBL" id="OZM69897.1"/>
    </source>
</evidence>